<evidence type="ECO:0000313" key="3">
    <source>
        <dbReference type="EMBL" id="KEQ54123.1"/>
    </source>
</evidence>
<feature type="domain" description="Formyl transferase N-terminal" evidence="1">
    <location>
        <begin position="69"/>
        <end position="170"/>
    </location>
</feature>
<dbReference type="Pfam" id="PF00551">
    <property type="entry name" value="Formyl_trans_N"/>
    <property type="match status" value="1"/>
</dbReference>
<organism evidence="3 4">
    <name type="scientific">Sphingobium chlorophenolicum</name>
    <dbReference type="NCBI Taxonomy" id="46429"/>
    <lineage>
        <taxon>Bacteria</taxon>
        <taxon>Pseudomonadati</taxon>
        <taxon>Pseudomonadota</taxon>
        <taxon>Alphaproteobacteria</taxon>
        <taxon>Sphingomonadales</taxon>
        <taxon>Sphingomonadaceae</taxon>
        <taxon>Sphingobium</taxon>
    </lineage>
</organism>
<dbReference type="Proteomes" id="UP000028411">
    <property type="component" value="Unassembled WGS sequence"/>
</dbReference>
<dbReference type="InterPro" id="IPR011034">
    <property type="entry name" value="Formyl_transferase-like_C_sf"/>
</dbReference>
<reference evidence="3 4" key="1">
    <citation type="submission" date="2014-02" db="EMBL/GenBank/DDBJ databases">
        <title>Whole genome sequence of Sphingobium chlorophenolicum NBRC 16172.</title>
        <authorList>
            <person name="Gan H.M."/>
            <person name="Gan H.Y."/>
            <person name="Chew T.H."/>
            <person name="Savka M.A."/>
        </authorList>
    </citation>
    <scope>NUCLEOTIDE SEQUENCE [LARGE SCALE GENOMIC DNA]</scope>
    <source>
        <strain evidence="3 4">NBRC 16172</strain>
    </source>
</reference>
<dbReference type="PANTHER" id="PTHR11138">
    <property type="entry name" value="METHIONYL-TRNA FORMYLTRANSFERASE"/>
    <property type="match status" value="1"/>
</dbReference>
<comment type="caution">
    <text evidence="3">The sequence shown here is derived from an EMBL/GenBank/DDBJ whole genome shotgun (WGS) entry which is preliminary data.</text>
</comment>
<keyword evidence="3" id="KW-0808">Transferase</keyword>
<dbReference type="GO" id="GO:0005829">
    <property type="term" value="C:cytosol"/>
    <property type="evidence" value="ECO:0007669"/>
    <property type="project" value="TreeGrafter"/>
</dbReference>
<dbReference type="Gene3D" id="3.40.50.12230">
    <property type="match status" value="1"/>
</dbReference>
<sequence length="304" mass="33125">MPTKRALLIGAVETTRIAFDAITRHPGWDVAALVTLDPAHAARHSDYVDLRPAAMEQGCRIVHVDNINREDALSAIRDAGADIAFVMGWSQICGAAFRDLFPGRVVGYHPAALPRLRGRAAIPWTILQQEPITAGTLFWIDAGTDTGAILDQQYFHVAPMETAASLYAKHMRALALMLDRSLERLAAGDAPRLAQDESCATWAARRTPKDGLIDWRRPATEILRLIRATGHPYPGAFTRSNGAELHIWAAELSDMGGRHAASAGQVIARTAENFTIFCDQATALTVTQWSGVDKPPRLHAILGE</sequence>
<evidence type="ECO:0000259" key="1">
    <source>
        <dbReference type="Pfam" id="PF00551"/>
    </source>
</evidence>
<dbReference type="InterPro" id="IPR002376">
    <property type="entry name" value="Formyl_transf_N"/>
</dbReference>
<dbReference type="CDD" id="cd08651">
    <property type="entry name" value="FMT_core_like_4"/>
    <property type="match status" value="1"/>
</dbReference>
<dbReference type="PATRIC" id="fig|46429.4.peg.1584"/>
<dbReference type="InterPro" id="IPR005793">
    <property type="entry name" value="Formyl_trans_C"/>
</dbReference>
<accession>A0A081RG00</accession>
<dbReference type="PANTHER" id="PTHR11138:SF5">
    <property type="entry name" value="METHIONYL-TRNA FORMYLTRANSFERASE, MITOCHONDRIAL"/>
    <property type="match status" value="1"/>
</dbReference>
<dbReference type="EMBL" id="JFHR01000014">
    <property type="protein sequence ID" value="KEQ54123.1"/>
    <property type="molecule type" value="Genomic_DNA"/>
</dbReference>
<dbReference type="eggNOG" id="COG0223">
    <property type="taxonomic scope" value="Bacteria"/>
</dbReference>
<dbReference type="EC" id="2.1.2.9" evidence="3"/>
<dbReference type="AlphaFoldDB" id="A0A081RG00"/>
<dbReference type="Pfam" id="PF02911">
    <property type="entry name" value="Formyl_trans_C"/>
    <property type="match status" value="1"/>
</dbReference>
<dbReference type="SUPFAM" id="SSF53328">
    <property type="entry name" value="Formyltransferase"/>
    <property type="match status" value="1"/>
</dbReference>
<dbReference type="InterPro" id="IPR036477">
    <property type="entry name" value="Formyl_transf_N_sf"/>
</dbReference>
<proteinExistence type="predicted"/>
<dbReference type="RefSeq" id="WP_037449760.1">
    <property type="nucleotide sequence ID" value="NZ_JFHR01000014.1"/>
</dbReference>
<feature type="domain" description="Formyl transferase C-terminal" evidence="2">
    <location>
        <begin position="207"/>
        <end position="288"/>
    </location>
</feature>
<evidence type="ECO:0000259" key="2">
    <source>
        <dbReference type="Pfam" id="PF02911"/>
    </source>
</evidence>
<dbReference type="GO" id="GO:0004479">
    <property type="term" value="F:methionyl-tRNA formyltransferase activity"/>
    <property type="evidence" value="ECO:0007669"/>
    <property type="project" value="UniProtKB-EC"/>
</dbReference>
<protein>
    <submittedName>
        <fullName evidence="3">Methionyl-tRNA formyltransferase</fullName>
        <ecNumber evidence="3">2.1.2.9</ecNumber>
    </submittedName>
</protein>
<gene>
    <name evidence="3" type="ORF">BV95_01617</name>
</gene>
<name>A0A081RG00_SPHCR</name>
<dbReference type="OrthoDB" id="5355061at2"/>
<evidence type="ECO:0000313" key="4">
    <source>
        <dbReference type="Proteomes" id="UP000028411"/>
    </source>
</evidence>
<dbReference type="SUPFAM" id="SSF50486">
    <property type="entry name" value="FMT C-terminal domain-like"/>
    <property type="match status" value="1"/>
</dbReference>